<keyword evidence="6" id="KW-0271">Exosome</keyword>
<dbReference type="Pfam" id="PF03725">
    <property type="entry name" value="RNase_PH_C"/>
    <property type="match status" value="1"/>
</dbReference>
<feature type="domain" description="Exoribonuclease phosphorolytic" evidence="10">
    <location>
        <begin position="177"/>
        <end position="237"/>
    </location>
</feature>
<dbReference type="SUPFAM" id="SSF54211">
    <property type="entry name" value="Ribosomal protein S5 domain 2-like"/>
    <property type="match status" value="1"/>
</dbReference>
<dbReference type="EMBL" id="OZ023714">
    <property type="protein sequence ID" value="CAK9862782.1"/>
    <property type="molecule type" value="Genomic_DNA"/>
</dbReference>
<evidence type="ECO:0000259" key="10">
    <source>
        <dbReference type="Pfam" id="PF03725"/>
    </source>
</evidence>
<dbReference type="Proteomes" id="UP001497522">
    <property type="component" value="Chromosome 13"/>
</dbReference>
<accession>A0ABP1AJS0</accession>
<keyword evidence="8" id="KW-0539">Nucleus</keyword>
<name>A0ABP1AJS0_9BRYO</name>
<dbReference type="Gene3D" id="3.30.230.70">
    <property type="entry name" value="GHMP Kinase, N-terminal domain"/>
    <property type="match status" value="1"/>
</dbReference>
<evidence type="ECO:0000256" key="6">
    <source>
        <dbReference type="ARBA" id="ARBA00022835"/>
    </source>
</evidence>
<proteinExistence type="inferred from homology"/>
<dbReference type="InterPro" id="IPR027408">
    <property type="entry name" value="PNPase/RNase_PH_dom_sf"/>
</dbReference>
<dbReference type="PANTHER" id="PTHR11953">
    <property type="entry name" value="EXOSOME COMPLEX COMPONENT"/>
    <property type="match status" value="1"/>
</dbReference>
<keyword evidence="5" id="KW-0698">rRNA processing</keyword>
<reference evidence="11" key="1">
    <citation type="submission" date="2024-03" db="EMBL/GenBank/DDBJ databases">
        <authorList>
            <consortium name="ELIXIR-Norway"/>
            <consortium name="Elixir Norway"/>
        </authorList>
    </citation>
    <scope>NUCLEOTIDE SEQUENCE</scope>
</reference>
<sequence>MAMNRAASTYAVPSYSATPDLSVKGVPPSLLSPEGSRLDGRLPHECRPAYMKTGAVNAAAGSAYAEFGQTKVIVSVYGPRESKKAQAFSDIGRLNCDVKFASFSTSVRGKASQGMEEKEYTGMLHKALECAVALHTFPKTTVDVFALILQSGGGDLAVVISCASMALADAGIVMYDLVPAVSLSCTGSEVLLDASMEEERWGDGGMIVAAMTSRNEITQLTMTGEWPSTKVSEALQLCLDACLKLAELMRSCLKEQVVAGGQQ</sequence>
<dbReference type="InterPro" id="IPR001247">
    <property type="entry name" value="ExoRNase_PH_dom1"/>
</dbReference>
<organism evidence="11 12">
    <name type="scientific">Sphagnum jensenii</name>
    <dbReference type="NCBI Taxonomy" id="128206"/>
    <lineage>
        <taxon>Eukaryota</taxon>
        <taxon>Viridiplantae</taxon>
        <taxon>Streptophyta</taxon>
        <taxon>Embryophyta</taxon>
        <taxon>Bryophyta</taxon>
        <taxon>Sphagnophytina</taxon>
        <taxon>Sphagnopsida</taxon>
        <taxon>Sphagnales</taxon>
        <taxon>Sphagnaceae</taxon>
        <taxon>Sphagnum</taxon>
    </lineage>
</organism>
<comment type="similarity">
    <text evidence="3">Belongs to the RNase PH family.</text>
</comment>
<evidence type="ECO:0000256" key="8">
    <source>
        <dbReference type="ARBA" id="ARBA00023242"/>
    </source>
</evidence>
<dbReference type="InterPro" id="IPR015847">
    <property type="entry name" value="ExoRNase_PH_dom2"/>
</dbReference>
<dbReference type="PANTHER" id="PTHR11953:SF2">
    <property type="entry name" value="EXOSOME COMPLEX COMPONENT MTR3"/>
    <property type="match status" value="1"/>
</dbReference>
<evidence type="ECO:0000259" key="9">
    <source>
        <dbReference type="Pfam" id="PF01138"/>
    </source>
</evidence>
<evidence type="ECO:0000256" key="2">
    <source>
        <dbReference type="ARBA" id="ARBA00004496"/>
    </source>
</evidence>
<dbReference type="CDD" id="cd11371">
    <property type="entry name" value="RNase_PH_MTR3"/>
    <property type="match status" value="1"/>
</dbReference>
<keyword evidence="4" id="KW-0963">Cytoplasm</keyword>
<evidence type="ECO:0000256" key="3">
    <source>
        <dbReference type="ARBA" id="ARBA00006678"/>
    </source>
</evidence>
<dbReference type="InterPro" id="IPR020568">
    <property type="entry name" value="Ribosomal_Su5_D2-typ_SF"/>
</dbReference>
<dbReference type="Pfam" id="PF01138">
    <property type="entry name" value="RNase_PH"/>
    <property type="match status" value="1"/>
</dbReference>
<evidence type="ECO:0000256" key="4">
    <source>
        <dbReference type="ARBA" id="ARBA00022490"/>
    </source>
</evidence>
<evidence type="ECO:0000256" key="7">
    <source>
        <dbReference type="ARBA" id="ARBA00022884"/>
    </source>
</evidence>
<dbReference type="InterPro" id="IPR050080">
    <property type="entry name" value="RNase_PH"/>
</dbReference>
<evidence type="ECO:0000313" key="12">
    <source>
        <dbReference type="Proteomes" id="UP001497522"/>
    </source>
</evidence>
<comment type="subcellular location">
    <subcellularLocation>
        <location evidence="2">Cytoplasm</location>
    </subcellularLocation>
    <subcellularLocation>
        <location evidence="1">Nucleus</location>
    </subcellularLocation>
</comment>
<gene>
    <name evidence="11" type="ORF">CSSPJE1EN2_LOCUS5777</name>
</gene>
<dbReference type="InterPro" id="IPR036345">
    <property type="entry name" value="ExoRNase_PH_dom2_sf"/>
</dbReference>
<evidence type="ECO:0000256" key="1">
    <source>
        <dbReference type="ARBA" id="ARBA00004123"/>
    </source>
</evidence>
<evidence type="ECO:0000313" key="11">
    <source>
        <dbReference type="EMBL" id="CAK9862782.1"/>
    </source>
</evidence>
<feature type="domain" description="Exoribonuclease phosphorolytic" evidence="9">
    <location>
        <begin position="45"/>
        <end position="172"/>
    </location>
</feature>
<dbReference type="SUPFAM" id="SSF55666">
    <property type="entry name" value="Ribonuclease PH domain 2-like"/>
    <property type="match status" value="1"/>
</dbReference>
<keyword evidence="7" id="KW-0694">RNA-binding</keyword>
<keyword evidence="12" id="KW-1185">Reference proteome</keyword>
<evidence type="ECO:0000256" key="5">
    <source>
        <dbReference type="ARBA" id="ARBA00022552"/>
    </source>
</evidence>
<protein>
    <submittedName>
        <fullName evidence="11">Uncharacterized protein</fullName>
    </submittedName>
</protein>